<dbReference type="GO" id="GO:0003824">
    <property type="term" value="F:catalytic activity"/>
    <property type="evidence" value="ECO:0007669"/>
    <property type="project" value="UniProtKB-ARBA"/>
</dbReference>
<dbReference type="InterPro" id="IPR005835">
    <property type="entry name" value="NTP_transferase_dom"/>
</dbReference>
<dbReference type="InterPro" id="IPR036412">
    <property type="entry name" value="HAD-like_sf"/>
</dbReference>
<dbReference type="InterPro" id="IPR011009">
    <property type="entry name" value="Kinase-like_dom_sf"/>
</dbReference>
<dbReference type="InterPro" id="IPR023198">
    <property type="entry name" value="PGP-like_dom2"/>
</dbReference>
<dbReference type="Gene3D" id="1.10.150.240">
    <property type="entry name" value="Putative phosphatase, domain 2"/>
    <property type="match status" value="1"/>
</dbReference>
<dbReference type="SUPFAM" id="SSF53448">
    <property type="entry name" value="Nucleotide-diphospho-sugar transferases"/>
    <property type="match status" value="1"/>
</dbReference>
<dbReference type="SUPFAM" id="SSF56112">
    <property type="entry name" value="Protein kinase-like (PK-like)"/>
    <property type="match status" value="1"/>
</dbReference>
<dbReference type="NCBIfam" id="TIGR01509">
    <property type="entry name" value="HAD-SF-IA-v3"/>
    <property type="match status" value="1"/>
</dbReference>
<dbReference type="InterPro" id="IPR002575">
    <property type="entry name" value="Aminoglycoside_PTrfase"/>
</dbReference>
<dbReference type="Pfam" id="PF01636">
    <property type="entry name" value="APH"/>
    <property type="match status" value="1"/>
</dbReference>
<reference evidence="7" key="1">
    <citation type="journal article" date="2020" name="Nature">
        <title>Giant virus diversity and host interactions through global metagenomics.</title>
        <authorList>
            <person name="Schulz F."/>
            <person name="Roux S."/>
            <person name="Paez-Espino D."/>
            <person name="Jungbluth S."/>
            <person name="Walsh D.A."/>
            <person name="Denef V.J."/>
            <person name="McMahon K.D."/>
            <person name="Konstantinidis K.T."/>
            <person name="Eloe-Fadrosh E.A."/>
            <person name="Kyrpides N.C."/>
            <person name="Woyke T."/>
        </authorList>
    </citation>
    <scope>NUCLEOTIDE SEQUENCE</scope>
    <source>
        <strain evidence="7">GVMAG-S-1062768-28</strain>
    </source>
</reference>
<dbReference type="Gene3D" id="3.90.1200.10">
    <property type="match status" value="1"/>
</dbReference>
<dbReference type="InterPro" id="IPR051600">
    <property type="entry name" value="Beta-PGM-like"/>
</dbReference>
<keyword evidence="4" id="KW-0119">Carbohydrate metabolism</keyword>
<sequence>MFVCIPLGGTGQRFKECGYTGIKPLIPVNGKPILYYLLSTLSYADLIYIPYNKDLPDFEKTVRLDFPDLNFIFFPVTNTRGAAETVYLALSHYKAPFDSPILCLDGDSWYNNFDIYTDWNGKDKLYFIESNNPAYSYLQTDETGEINGRITDIVEKRVISDKACTGAYGFSSWKTLLKHAKNVVENANNLSTGEPFLSLVVKEMIPTTTFVAAKAHGFTNMGTPKDIINFYNIQIAFDLDGTLVDTEEAYFNTWKEMHPEITLDWYNKNIKGKSDKQVPLDSSKKDIIFKNHLHLVKEIPGSKTFIRECLDNNITCTVVTNSNRSTAESLTFLPIVSSEDCPRQKPWPDPYLKAKLTDKLTIAFEDTPTGIQSARAAGFDVVIGLTTSCTDKVLCNHGADFCIQNFNIDIHTIMRKIEDIKSATKYIEKECQRILRQPVTIEKQLLKGGYIANVQRVKTDKGTYILKRESENSHNFSKMSRQLLLYDREYYFYSTIAKHLTIKTPGYIGTIYNPNGEKKGILLEYLGDNFTFSQMPTGTSMIDDQEISNLELLIKRVAEMHRTDISQFDLMRPCEFNWHTFCETRWSKFEEKWKNIIDTSIGRKILANYKNIENILSQPPFSLVHGDVKIPNIAMHTSGEPYFLDWQYIIKGKGIQDIAFLLVESFELEQFDDILYLYRKMVEIPACLKKPYAGSLSLSQCGLAPSKIKTS</sequence>
<organism evidence="7">
    <name type="scientific">viral metagenome</name>
    <dbReference type="NCBI Taxonomy" id="1070528"/>
    <lineage>
        <taxon>unclassified sequences</taxon>
        <taxon>metagenomes</taxon>
        <taxon>organismal metagenomes</taxon>
    </lineage>
</organism>
<dbReference type="SFLD" id="SFLDG01129">
    <property type="entry name" value="C1.5:_HAD__Beta-PGM__Phosphata"/>
    <property type="match status" value="1"/>
</dbReference>
<feature type="domain" description="Nucleotidyl transferase" evidence="5">
    <location>
        <begin position="8"/>
        <end position="228"/>
    </location>
</feature>
<evidence type="ECO:0000259" key="6">
    <source>
        <dbReference type="Pfam" id="PF01636"/>
    </source>
</evidence>
<evidence type="ECO:0000256" key="1">
    <source>
        <dbReference type="ARBA" id="ARBA00001946"/>
    </source>
</evidence>
<evidence type="ECO:0008006" key="8">
    <source>
        <dbReference type="Google" id="ProtNLM"/>
    </source>
</evidence>
<evidence type="ECO:0000256" key="2">
    <source>
        <dbReference type="ARBA" id="ARBA00022723"/>
    </source>
</evidence>
<evidence type="ECO:0000313" key="7">
    <source>
        <dbReference type="EMBL" id="QHU08444.1"/>
    </source>
</evidence>
<dbReference type="CDD" id="cd07505">
    <property type="entry name" value="HAD_BPGM-like"/>
    <property type="match status" value="1"/>
</dbReference>
<feature type="domain" description="Aminoglycoside phosphotransferase" evidence="6">
    <location>
        <begin position="446"/>
        <end position="663"/>
    </location>
</feature>
<dbReference type="InterPro" id="IPR023214">
    <property type="entry name" value="HAD_sf"/>
</dbReference>
<dbReference type="EMBL" id="MN740696">
    <property type="protein sequence ID" value="QHU08444.1"/>
    <property type="molecule type" value="Genomic_DNA"/>
</dbReference>
<dbReference type="InterPro" id="IPR006439">
    <property type="entry name" value="HAD-SF_hydro_IA"/>
</dbReference>
<dbReference type="GO" id="GO:0046872">
    <property type="term" value="F:metal ion binding"/>
    <property type="evidence" value="ECO:0007669"/>
    <property type="project" value="UniProtKB-KW"/>
</dbReference>
<dbReference type="Pfam" id="PF00483">
    <property type="entry name" value="NTP_transferase"/>
    <property type="match status" value="1"/>
</dbReference>
<dbReference type="SFLD" id="SFLDS00003">
    <property type="entry name" value="Haloacid_Dehalogenase"/>
    <property type="match status" value="1"/>
</dbReference>
<dbReference type="PANTHER" id="PTHR46193:SF18">
    <property type="entry name" value="HEXITOL PHOSPHATASE B"/>
    <property type="match status" value="1"/>
</dbReference>
<evidence type="ECO:0000256" key="4">
    <source>
        <dbReference type="ARBA" id="ARBA00023277"/>
    </source>
</evidence>
<accession>A0A6C0JXI4</accession>
<dbReference type="Pfam" id="PF13419">
    <property type="entry name" value="HAD_2"/>
    <property type="match status" value="1"/>
</dbReference>
<dbReference type="Gene3D" id="3.40.50.1000">
    <property type="entry name" value="HAD superfamily/HAD-like"/>
    <property type="match status" value="1"/>
</dbReference>
<dbReference type="AlphaFoldDB" id="A0A6C0JXI4"/>
<dbReference type="InterPro" id="IPR029044">
    <property type="entry name" value="Nucleotide-diphossugar_trans"/>
</dbReference>
<dbReference type="PANTHER" id="PTHR46193">
    <property type="entry name" value="6-PHOSPHOGLUCONATE PHOSPHATASE"/>
    <property type="match status" value="1"/>
</dbReference>
<keyword evidence="3" id="KW-0460">Magnesium</keyword>
<keyword evidence="2" id="KW-0479">Metal-binding</keyword>
<comment type="cofactor">
    <cofactor evidence="1">
        <name>Mg(2+)</name>
        <dbReference type="ChEBI" id="CHEBI:18420"/>
    </cofactor>
</comment>
<proteinExistence type="predicted"/>
<dbReference type="SUPFAM" id="SSF56784">
    <property type="entry name" value="HAD-like"/>
    <property type="match status" value="1"/>
</dbReference>
<dbReference type="Gene3D" id="3.90.550.10">
    <property type="entry name" value="Spore Coat Polysaccharide Biosynthesis Protein SpsA, Chain A"/>
    <property type="match status" value="1"/>
</dbReference>
<name>A0A6C0JXI4_9ZZZZ</name>
<protein>
    <recommendedName>
        <fullName evidence="8">CHK kinase-like domain-containing protein</fullName>
    </recommendedName>
</protein>
<dbReference type="InterPro" id="IPR041492">
    <property type="entry name" value="HAD_2"/>
</dbReference>
<evidence type="ECO:0000256" key="3">
    <source>
        <dbReference type="ARBA" id="ARBA00022842"/>
    </source>
</evidence>
<evidence type="ECO:0000259" key="5">
    <source>
        <dbReference type="Pfam" id="PF00483"/>
    </source>
</evidence>